<proteinExistence type="predicted"/>
<evidence type="ECO:0000313" key="2">
    <source>
        <dbReference type="EMBL" id="GGU66483.1"/>
    </source>
</evidence>
<reference evidence="2" key="3">
    <citation type="submission" date="2020-09" db="EMBL/GenBank/DDBJ databases">
        <authorList>
            <person name="Sun Q."/>
            <person name="Ohkuma M."/>
        </authorList>
    </citation>
    <scope>NUCLEOTIDE SEQUENCE</scope>
    <source>
        <strain evidence="2">JCM 4136</strain>
    </source>
</reference>
<comment type="caution">
    <text evidence="2">The sequence shown here is derived from an EMBL/GenBank/DDBJ whole genome shotgun (WGS) entry which is preliminary data.</text>
</comment>
<name>A0A8H9HMW5_9ACTN</name>
<sequence>MGVSAAGVSGVSISLLANGRRHGPAAGTRCPRSGGSVTAGTRCGLDRALRAGGALLPAGRGMVPQDRTIARCPRADRSGRGL</sequence>
<dbReference type="EMBL" id="BLLO01000014">
    <property type="protein sequence ID" value="GFH77026.1"/>
    <property type="molecule type" value="Genomic_DNA"/>
</dbReference>
<dbReference type="Proteomes" id="UP000480804">
    <property type="component" value="Unassembled WGS sequence"/>
</dbReference>
<organism evidence="2 4">
    <name type="scientific">Streptomyces gougerotii</name>
    <dbReference type="NCBI Taxonomy" id="53448"/>
    <lineage>
        <taxon>Bacteria</taxon>
        <taxon>Bacillati</taxon>
        <taxon>Actinomycetota</taxon>
        <taxon>Actinomycetes</taxon>
        <taxon>Kitasatosporales</taxon>
        <taxon>Streptomycetaceae</taxon>
        <taxon>Streptomyces</taxon>
        <taxon>Streptomyces diastaticus group</taxon>
    </lineage>
</organism>
<gene>
    <name evidence="2" type="ORF">GCM10010227_20260</name>
    <name evidence="1" type="ORF">Sgou_16960</name>
</gene>
<dbReference type="Proteomes" id="UP000660975">
    <property type="component" value="Unassembled WGS sequence"/>
</dbReference>
<reference evidence="1 3" key="2">
    <citation type="submission" date="2020-02" db="EMBL/GenBank/DDBJ databases">
        <title>Whole genome shotgun sequence of Streptomyces gougerotii NBRC 13043.</title>
        <authorList>
            <person name="Ichikawa N."/>
            <person name="Komaki H."/>
            <person name="Tamura T."/>
        </authorList>
    </citation>
    <scope>NUCLEOTIDE SEQUENCE [LARGE SCALE GENOMIC DNA]</scope>
    <source>
        <strain evidence="1 3">NBRC 13043</strain>
    </source>
</reference>
<evidence type="ECO:0000313" key="4">
    <source>
        <dbReference type="Proteomes" id="UP000660975"/>
    </source>
</evidence>
<reference evidence="2" key="1">
    <citation type="journal article" date="2014" name="Int. J. Syst. Evol. Microbiol.">
        <title>Complete genome sequence of Corynebacterium casei LMG S-19264T (=DSM 44701T), isolated from a smear-ripened cheese.</title>
        <authorList>
            <consortium name="US DOE Joint Genome Institute (JGI-PGF)"/>
            <person name="Walter F."/>
            <person name="Albersmeier A."/>
            <person name="Kalinowski J."/>
            <person name="Ruckert C."/>
        </authorList>
    </citation>
    <scope>NUCLEOTIDE SEQUENCE</scope>
    <source>
        <strain evidence="2">JCM 4136</strain>
    </source>
</reference>
<keyword evidence="3" id="KW-1185">Reference proteome</keyword>
<protein>
    <submittedName>
        <fullName evidence="2">Uncharacterized protein</fullName>
    </submittedName>
</protein>
<dbReference type="EMBL" id="BMSC01000004">
    <property type="protein sequence ID" value="GGU66483.1"/>
    <property type="molecule type" value="Genomic_DNA"/>
</dbReference>
<dbReference type="AlphaFoldDB" id="A0A8H9HMW5"/>
<evidence type="ECO:0000313" key="1">
    <source>
        <dbReference type="EMBL" id="GFH77026.1"/>
    </source>
</evidence>
<evidence type="ECO:0000313" key="3">
    <source>
        <dbReference type="Proteomes" id="UP000480804"/>
    </source>
</evidence>
<accession>A0A8H9HMW5</accession>